<proteinExistence type="predicted"/>
<feature type="domain" description="AB hydrolase-1" evidence="1">
    <location>
        <begin position="61"/>
        <end position="126"/>
    </location>
</feature>
<evidence type="ECO:0000259" key="1">
    <source>
        <dbReference type="Pfam" id="PF12697"/>
    </source>
</evidence>
<dbReference type="InterPro" id="IPR029058">
    <property type="entry name" value="AB_hydrolase_fold"/>
</dbReference>
<organism evidence="2 3">
    <name type="scientific">Asanoa hainanensis</name>
    <dbReference type="NCBI Taxonomy" id="560556"/>
    <lineage>
        <taxon>Bacteria</taxon>
        <taxon>Bacillati</taxon>
        <taxon>Actinomycetota</taxon>
        <taxon>Actinomycetes</taxon>
        <taxon>Micromonosporales</taxon>
        <taxon>Micromonosporaceae</taxon>
        <taxon>Asanoa</taxon>
    </lineage>
</organism>
<dbReference type="EMBL" id="FZPH01000007">
    <property type="protein sequence ID" value="SNT49546.1"/>
    <property type="molecule type" value="Genomic_DNA"/>
</dbReference>
<name>A0A239N3M5_9ACTN</name>
<gene>
    <name evidence="2" type="ORF">SAMN05421812_107220</name>
</gene>
<dbReference type="SUPFAM" id="SSF53474">
    <property type="entry name" value="alpha/beta-Hydrolases"/>
    <property type="match status" value="1"/>
</dbReference>
<dbReference type="PANTHER" id="PTHR37017">
    <property type="entry name" value="AB HYDROLASE-1 DOMAIN-CONTAINING PROTEIN-RELATED"/>
    <property type="match status" value="1"/>
</dbReference>
<dbReference type="AlphaFoldDB" id="A0A239N3M5"/>
<keyword evidence="3" id="KW-1185">Reference proteome</keyword>
<dbReference type="InterPro" id="IPR000073">
    <property type="entry name" value="AB_hydrolase_1"/>
</dbReference>
<dbReference type="InterPro" id="IPR052897">
    <property type="entry name" value="Sec-Metab_Biosynth_Hydrolase"/>
</dbReference>
<evidence type="ECO:0000313" key="2">
    <source>
        <dbReference type="EMBL" id="SNT49546.1"/>
    </source>
</evidence>
<dbReference type="GO" id="GO:0016787">
    <property type="term" value="F:hydrolase activity"/>
    <property type="evidence" value="ECO:0007669"/>
    <property type="project" value="UniProtKB-KW"/>
</dbReference>
<evidence type="ECO:0000313" key="3">
    <source>
        <dbReference type="Proteomes" id="UP000198362"/>
    </source>
</evidence>
<protein>
    <submittedName>
        <fullName evidence="2">Alpha/beta hydrolase family protein</fullName>
    </submittedName>
</protein>
<sequence>MRAIPAGAKPSIVAVRAAARKPALLPPSLRTTKLSTSALWRSSQCRSSTTSTRGRVDFHQVPGPVLAVGHSYGGAAITNAAALADNVVGLVYVAAFAPDEGETLQQIEAGSRDSVLPTALRQSDYPVGPGGEVLGELSIDVDLFHEAFVADLPATLTAVTEVILKAAATVV</sequence>
<reference evidence="2 3" key="1">
    <citation type="submission" date="2017-06" db="EMBL/GenBank/DDBJ databases">
        <authorList>
            <person name="Kim H.J."/>
            <person name="Triplett B.A."/>
        </authorList>
    </citation>
    <scope>NUCLEOTIDE SEQUENCE [LARGE SCALE GENOMIC DNA]</scope>
    <source>
        <strain evidence="2 3">CGMCC 4.5593</strain>
    </source>
</reference>
<dbReference type="PANTHER" id="PTHR37017:SF11">
    <property type="entry name" value="ESTERASE_LIPASE_THIOESTERASE DOMAIN-CONTAINING PROTEIN"/>
    <property type="match status" value="1"/>
</dbReference>
<dbReference type="Proteomes" id="UP000198362">
    <property type="component" value="Unassembled WGS sequence"/>
</dbReference>
<dbReference type="Gene3D" id="3.40.50.1820">
    <property type="entry name" value="alpha/beta hydrolase"/>
    <property type="match status" value="1"/>
</dbReference>
<dbReference type="RefSeq" id="WP_179266272.1">
    <property type="nucleotide sequence ID" value="NZ_FZPH01000007.1"/>
</dbReference>
<accession>A0A239N3M5</accession>
<keyword evidence="2" id="KW-0378">Hydrolase</keyword>
<dbReference type="Pfam" id="PF12697">
    <property type="entry name" value="Abhydrolase_6"/>
    <property type="match status" value="1"/>
</dbReference>